<evidence type="ECO:0000313" key="2">
    <source>
        <dbReference type="Proteomes" id="UP000078397"/>
    </source>
</evidence>
<dbReference type="EMBL" id="LSBJ02000003">
    <property type="protein sequence ID" value="OAQ68255.1"/>
    <property type="molecule type" value="Genomic_DNA"/>
</dbReference>
<gene>
    <name evidence="1" type="ORF">VFPPC_15807</name>
</gene>
<dbReference type="RefSeq" id="XP_018145105.1">
    <property type="nucleotide sequence ID" value="XM_018293560.1"/>
</dbReference>
<comment type="caution">
    <text evidence="1">The sequence shown here is derived from an EMBL/GenBank/DDBJ whole genome shotgun (WGS) entry which is preliminary data.</text>
</comment>
<keyword evidence="2" id="KW-1185">Reference proteome</keyword>
<organism evidence="1 2">
    <name type="scientific">Pochonia chlamydosporia 170</name>
    <dbReference type="NCBI Taxonomy" id="1380566"/>
    <lineage>
        <taxon>Eukaryota</taxon>
        <taxon>Fungi</taxon>
        <taxon>Dikarya</taxon>
        <taxon>Ascomycota</taxon>
        <taxon>Pezizomycotina</taxon>
        <taxon>Sordariomycetes</taxon>
        <taxon>Hypocreomycetidae</taxon>
        <taxon>Hypocreales</taxon>
        <taxon>Clavicipitaceae</taxon>
        <taxon>Pochonia</taxon>
    </lineage>
</organism>
<evidence type="ECO:0000313" key="1">
    <source>
        <dbReference type="EMBL" id="OAQ68255.1"/>
    </source>
</evidence>
<dbReference type="GeneID" id="28857554"/>
<dbReference type="KEGG" id="pchm:VFPPC_15807"/>
<dbReference type="AlphaFoldDB" id="A0A179FRK1"/>
<sequence length="101" mass="11559">MAFTIAQTFKLLTIITRPFTRRISFQFQKPVGKRRLSVFHKSGMMRQFCLLYRGCAMSQTACSMFIPDRTVQPFFLYSFPSSLLTHMSGSPGASSKKYLSI</sequence>
<protein>
    <submittedName>
        <fullName evidence="1">Uncharacterized protein</fullName>
    </submittedName>
</protein>
<accession>A0A179FRK1</accession>
<proteinExistence type="predicted"/>
<dbReference type="Proteomes" id="UP000078397">
    <property type="component" value="Unassembled WGS sequence"/>
</dbReference>
<name>A0A179FRK1_METCM</name>
<reference evidence="1 2" key="1">
    <citation type="journal article" date="2016" name="PLoS Pathog.">
        <title>Biosynthesis of antibiotic leucinostatins in bio-control fungus Purpureocillium lilacinum and their inhibition on phytophthora revealed by genome mining.</title>
        <authorList>
            <person name="Wang G."/>
            <person name="Liu Z."/>
            <person name="Lin R."/>
            <person name="Li E."/>
            <person name="Mao Z."/>
            <person name="Ling J."/>
            <person name="Yang Y."/>
            <person name="Yin W.B."/>
            <person name="Xie B."/>
        </authorList>
    </citation>
    <scope>NUCLEOTIDE SEQUENCE [LARGE SCALE GENOMIC DNA]</scope>
    <source>
        <strain evidence="1">170</strain>
    </source>
</reference>